<sequence length="152" mass="17006">MVQENIKKENIITHVKVSDWKEAIQVSGNLLVNNGYISQKYINQMIQSVKDHGPYIVIGPGIALAHARPSQDVFHNAISLAILTDGVDFGHETNDPVDLVFTFSASDANKHLNIMERLSKILLDESTLSQVRTADSPEIVYQLLNYGRNFDE</sequence>
<evidence type="ECO:0000256" key="4">
    <source>
        <dbReference type="ARBA" id="ARBA00022553"/>
    </source>
</evidence>
<dbReference type="InterPro" id="IPR051351">
    <property type="entry name" value="Ascorbate-PTS_EIIA_comp"/>
</dbReference>
<feature type="domain" description="PTS EIIA type-2" evidence="11">
    <location>
        <begin position="4"/>
        <end position="147"/>
    </location>
</feature>
<evidence type="ECO:0000256" key="1">
    <source>
        <dbReference type="ARBA" id="ARBA00004496"/>
    </source>
</evidence>
<evidence type="ECO:0000256" key="6">
    <source>
        <dbReference type="ARBA" id="ARBA00022683"/>
    </source>
</evidence>
<keyword evidence="3" id="KW-0963">Cytoplasm</keyword>
<dbReference type="Gene3D" id="3.40.930.10">
    <property type="entry name" value="Mannitol-specific EII, Chain A"/>
    <property type="match status" value="1"/>
</dbReference>
<dbReference type="InterPro" id="IPR016152">
    <property type="entry name" value="PTrfase/Anion_transptr"/>
</dbReference>
<proteinExistence type="predicted"/>
<organism evidence="12 13">
    <name type="scientific">Pontibacillus salicampi</name>
    <dbReference type="NCBI Taxonomy" id="1449801"/>
    <lineage>
        <taxon>Bacteria</taxon>
        <taxon>Bacillati</taxon>
        <taxon>Bacillota</taxon>
        <taxon>Bacilli</taxon>
        <taxon>Bacillales</taxon>
        <taxon>Bacillaceae</taxon>
        <taxon>Pontibacillus</taxon>
    </lineage>
</organism>
<dbReference type="EMBL" id="JBHLTP010000012">
    <property type="protein sequence ID" value="MFC0524943.1"/>
    <property type="molecule type" value="Genomic_DNA"/>
</dbReference>
<dbReference type="RefSeq" id="WP_377349529.1">
    <property type="nucleotide sequence ID" value="NZ_JBHLTP010000012.1"/>
</dbReference>
<dbReference type="PROSITE" id="PS51094">
    <property type="entry name" value="PTS_EIIA_TYPE_2"/>
    <property type="match status" value="1"/>
</dbReference>
<dbReference type="PANTHER" id="PTHR36203">
    <property type="entry name" value="ASCORBATE-SPECIFIC PTS SYSTEM EIIA COMPONENT"/>
    <property type="match status" value="1"/>
</dbReference>
<comment type="function">
    <text evidence="8">The phosphoenolpyruvate-dependent sugar phosphotransferase system (sugar PTS), a major carbohydrate active transport system, catalyzes the phosphorylation of incoming sugar substrates concomitantly with their translocation across the cell membrane. The enzyme II UlaABC PTS system is involved in ascorbate transport.</text>
</comment>
<dbReference type="CDD" id="cd00211">
    <property type="entry name" value="PTS_IIA_fru"/>
    <property type="match status" value="1"/>
</dbReference>
<dbReference type="SUPFAM" id="SSF55804">
    <property type="entry name" value="Phoshotransferase/anion transport protein"/>
    <property type="match status" value="1"/>
</dbReference>
<evidence type="ECO:0000256" key="8">
    <source>
        <dbReference type="ARBA" id="ARBA00037387"/>
    </source>
</evidence>
<accession>A0ABV6LRS3</accession>
<dbReference type="InterPro" id="IPR002178">
    <property type="entry name" value="PTS_EIIA_type-2_dom"/>
</dbReference>
<keyword evidence="7" id="KW-0418">Kinase</keyword>
<name>A0ABV6LRS3_9BACI</name>
<keyword evidence="13" id="KW-1185">Reference proteome</keyword>
<evidence type="ECO:0000256" key="3">
    <source>
        <dbReference type="ARBA" id="ARBA00022490"/>
    </source>
</evidence>
<comment type="subcellular location">
    <subcellularLocation>
        <location evidence="1">Cytoplasm</location>
    </subcellularLocation>
</comment>
<protein>
    <recommendedName>
        <fullName evidence="9">Ascorbate-specific PTS system EIIA component</fullName>
    </recommendedName>
    <alternativeName>
        <fullName evidence="10">Ascorbate-specific phosphotransferase enzyme IIA component</fullName>
    </alternativeName>
</protein>
<evidence type="ECO:0000256" key="2">
    <source>
        <dbReference type="ARBA" id="ARBA00022448"/>
    </source>
</evidence>
<keyword evidence="2" id="KW-0813">Transport</keyword>
<comment type="caution">
    <text evidence="12">The sequence shown here is derived from an EMBL/GenBank/DDBJ whole genome shotgun (WGS) entry which is preliminary data.</text>
</comment>
<reference evidence="12 13" key="1">
    <citation type="submission" date="2024-09" db="EMBL/GenBank/DDBJ databases">
        <authorList>
            <person name="Sun Q."/>
            <person name="Mori K."/>
        </authorList>
    </citation>
    <scope>NUCLEOTIDE SEQUENCE [LARGE SCALE GENOMIC DNA]</scope>
    <source>
        <strain evidence="12 13">NCAIM B.02529</strain>
    </source>
</reference>
<keyword evidence="6" id="KW-0598">Phosphotransferase system</keyword>
<keyword evidence="4" id="KW-0597">Phosphoprotein</keyword>
<dbReference type="PANTHER" id="PTHR36203:SF1">
    <property type="entry name" value="ASCORBATE-SPECIFIC PTS SYSTEM EIIA COMPONENT"/>
    <property type="match status" value="1"/>
</dbReference>
<evidence type="ECO:0000259" key="11">
    <source>
        <dbReference type="PROSITE" id="PS51094"/>
    </source>
</evidence>
<evidence type="ECO:0000313" key="13">
    <source>
        <dbReference type="Proteomes" id="UP001589836"/>
    </source>
</evidence>
<evidence type="ECO:0000256" key="7">
    <source>
        <dbReference type="ARBA" id="ARBA00022777"/>
    </source>
</evidence>
<dbReference type="Proteomes" id="UP001589836">
    <property type="component" value="Unassembled WGS sequence"/>
</dbReference>
<dbReference type="Pfam" id="PF00359">
    <property type="entry name" value="PTS_EIIA_2"/>
    <property type="match status" value="1"/>
</dbReference>
<gene>
    <name evidence="12" type="ORF">ACFFGV_15295</name>
</gene>
<evidence type="ECO:0000256" key="9">
    <source>
        <dbReference type="ARBA" id="ARBA00041175"/>
    </source>
</evidence>
<evidence type="ECO:0000256" key="10">
    <source>
        <dbReference type="ARBA" id="ARBA00042072"/>
    </source>
</evidence>
<keyword evidence="12" id="KW-0762">Sugar transport</keyword>
<evidence type="ECO:0000313" key="12">
    <source>
        <dbReference type="EMBL" id="MFC0524943.1"/>
    </source>
</evidence>
<keyword evidence="5" id="KW-0808">Transferase</keyword>
<evidence type="ECO:0000256" key="5">
    <source>
        <dbReference type="ARBA" id="ARBA00022679"/>
    </source>
</evidence>